<dbReference type="GO" id="GO:0016020">
    <property type="term" value="C:membrane"/>
    <property type="evidence" value="ECO:0007669"/>
    <property type="project" value="UniProtKB-SubCell"/>
</dbReference>
<dbReference type="InterPro" id="IPR049326">
    <property type="entry name" value="Rhodopsin_dom_fungi"/>
</dbReference>
<evidence type="ECO:0000256" key="4">
    <source>
        <dbReference type="ARBA" id="ARBA00023136"/>
    </source>
</evidence>
<reference evidence="9" key="1">
    <citation type="submission" date="2021-03" db="EMBL/GenBank/DDBJ databases">
        <authorList>
            <person name="Tagirdzhanova G."/>
        </authorList>
    </citation>
    <scope>NUCLEOTIDE SEQUENCE</scope>
</reference>
<dbReference type="PANTHER" id="PTHR33048:SF47">
    <property type="entry name" value="INTEGRAL MEMBRANE PROTEIN-RELATED"/>
    <property type="match status" value="1"/>
</dbReference>
<feature type="transmembrane region" description="Helical" evidence="7">
    <location>
        <begin position="130"/>
        <end position="156"/>
    </location>
</feature>
<evidence type="ECO:0000256" key="1">
    <source>
        <dbReference type="ARBA" id="ARBA00004141"/>
    </source>
</evidence>
<comment type="subcellular location">
    <subcellularLocation>
        <location evidence="1">Membrane</location>
        <topology evidence="1">Multi-pass membrane protein</topology>
    </subcellularLocation>
</comment>
<evidence type="ECO:0000313" key="9">
    <source>
        <dbReference type="EMBL" id="CAF9914224.1"/>
    </source>
</evidence>
<evidence type="ECO:0000256" key="6">
    <source>
        <dbReference type="SAM" id="MobiDB-lite"/>
    </source>
</evidence>
<feature type="transmembrane region" description="Helical" evidence="7">
    <location>
        <begin position="209"/>
        <end position="230"/>
    </location>
</feature>
<gene>
    <name evidence="9" type="ORF">HETSPECPRED_001925</name>
</gene>
<evidence type="ECO:0000256" key="7">
    <source>
        <dbReference type="SAM" id="Phobius"/>
    </source>
</evidence>
<keyword evidence="10" id="KW-1185">Reference proteome</keyword>
<keyword evidence="4 7" id="KW-0472">Membrane</keyword>
<evidence type="ECO:0000256" key="2">
    <source>
        <dbReference type="ARBA" id="ARBA00022692"/>
    </source>
</evidence>
<comment type="caution">
    <text evidence="9">The sequence shown here is derived from an EMBL/GenBank/DDBJ whole genome shotgun (WGS) entry which is preliminary data.</text>
</comment>
<feature type="transmembrane region" description="Helical" evidence="7">
    <location>
        <begin position="12"/>
        <end position="31"/>
    </location>
</feature>
<dbReference type="InterPro" id="IPR052337">
    <property type="entry name" value="SAT4-like"/>
</dbReference>
<evidence type="ECO:0000256" key="5">
    <source>
        <dbReference type="ARBA" id="ARBA00038359"/>
    </source>
</evidence>
<dbReference type="Proteomes" id="UP000664521">
    <property type="component" value="Unassembled WGS sequence"/>
</dbReference>
<feature type="transmembrane region" description="Helical" evidence="7">
    <location>
        <begin position="91"/>
        <end position="110"/>
    </location>
</feature>
<evidence type="ECO:0000259" key="8">
    <source>
        <dbReference type="Pfam" id="PF20684"/>
    </source>
</evidence>
<dbReference type="AlphaFoldDB" id="A0A8H3EX67"/>
<evidence type="ECO:0000313" key="10">
    <source>
        <dbReference type="Proteomes" id="UP000664521"/>
    </source>
</evidence>
<keyword evidence="3 7" id="KW-1133">Transmembrane helix</keyword>
<dbReference type="OrthoDB" id="5342292at2759"/>
<evidence type="ECO:0000256" key="3">
    <source>
        <dbReference type="ARBA" id="ARBA00022989"/>
    </source>
</evidence>
<feature type="transmembrane region" description="Helical" evidence="7">
    <location>
        <begin position="51"/>
        <end position="79"/>
    </location>
</feature>
<dbReference type="PANTHER" id="PTHR33048">
    <property type="entry name" value="PTH11-LIKE INTEGRAL MEMBRANE PROTEIN (AFU_ORTHOLOGUE AFUA_5G11245)"/>
    <property type="match status" value="1"/>
</dbReference>
<sequence length="335" mass="37466">MKGNHSQRIDMCCFAFIGLAVYSGLLTTIIYKHGGTHEWNVTRPEVSTILYYVNIIQIWYGPAAACTKSAILLLYLRVFSPRRGDKLDTSIRGFILIICAFYVATSIAKLCQCIPRARIWDKRVPGHCVSFPALLGSSGLFNIISDVAILLIPIKGIWNLQMSQKRKVMVYAVFTVGLIAPVFSTIGFVKRYQLTSSPDQSYNQPVILLWAMAELTTGMMVICLPTLPAIMQRRTKRPPMSFRNGSAKTQSSTSNTRYRPRSVARDSTLLGGEYIELEEEQPKAPDLSTPENVVVNEIRGRDDNGLRTRDIRAASTYSPPPGRILKIVKIEQTNT</sequence>
<proteinExistence type="inferred from homology"/>
<feature type="transmembrane region" description="Helical" evidence="7">
    <location>
        <begin position="168"/>
        <end position="189"/>
    </location>
</feature>
<feature type="region of interest" description="Disordered" evidence="6">
    <location>
        <begin position="235"/>
        <end position="262"/>
    </location>
</feature>
<protein>
    <recommendedName>
        <fullName evidence="8">Rhodopsin domain-containing protein</fullName>
    </recommendedName>
</protein>
<accession>A0A8H3EX67</accession>
<keyword evidence="2 7" id="KW-0812">Transmembrane</keyword>
<feature type="compositionally biased region" description="Polar residues" evidence="6">
    <location>
        <begin position="243"/>
        <end position="257"/>
    </location>
</feature>
<dbReference type="EMBL" id="CAJPDS010000014">
    <property type="protein sequence ID" value="CAF9914224.1"/>
    <property type="molecule type" value="Genomic_DNA"/>
</dbReference>
<organism evidence="9 10">
    <name type="scientific">Heterodermia speciosa</name>
    <dbReference type="NCBI Taxonomy" id="116794"/>
    <lineage>
        <taxon>Eukaryota</taxon>
        <taxon>Fungi</taxon>
        <taxon>Dikarya</taxon>
        <taxon>Ascomycota</taxon>
        <taxon>Pezizomycotina</taxon>
        <taxon>Lecanoromycetes</taxon>
        <taxon>OSLEUM clade</taxon>
        <taxon>Lecanoromycetidae</taxon>
        <taxon>Caliciales</taxon>
        <taxon>Physciaceae</taxon>
        <taxon>Heterodermia</taxon>
    </lineage>
</organism>
<comment type="similarity">
    <text evidence="5">Belongs to the SAT4 family.</text>
</comment>
<dbReference type="Pfam" id="PF20684">
    <property type="entry name" value="Fung_rhodopsin"/>
    <property type="match status" value="1"/>
</dbReference>
<feature type="domain" description="Rhodopsin" evidence="8">
    <location>
        <begin position="14"/>
        <end position="232"/>
    </location>
</feature>
<name>A0A8H3EX67_9LECA</name>